<evidence type="ECO:0000256" key="2">
    <source>
        <dbReference type="ARBA" id="ARBA00022771"/>
    </source>
</evidence>
<dbReference type="Gene3D" id="2.20.25.240">
    <property type="match status" value="1"/>
</dbReference>
<feature type="domain" description="FLYWCH-type" evidence="4">
    <location>
        <begin position="7"/>
        <end position="71"/>
    </location>
</feature>
<evidence type="ECO:0000259" key="4">
    <source>
        <dbReference type="Pfam" id="PF04500"/>
    </source>
</evidence>
<sequence>MELETVARFRGKNKVVLNGLVYVKQKILANNVISYECERRRSARKNTSECRAKVKLNEDLSVVRYLHEHTHTADSIHCEVLTVWASIKRKSEETEETPQQSLGQELQQLSQQAAVQMVPIRHQRRNIRRVKQKKNAVHPLPNLADGENFLLYDSECDDPNRILIFGTEHTLKKITLVRLRRNRCVLAVFDKSIWSVHSRVASIFPRTNNAVEGWHRNMHFLRIFNREQSLSNVNLNQIFGGHLPEQPKKKNKDCSLRIANIVADFDNRDTIEYLKAIAYNINF</sequence>
<dbReference type="Pfam" id="PF04500">
    <property type="entry name" value="FLYWCH"/>
    <property type="match status" value="1"/>
</dbReference>
<keyword evidence="1" id="KW-0479">Metal-binding</keyword>
<comment type="caution">
    <text evidence="5">The sequence shown here is derived from an EMBL/GenBank/DDBJ whole genome shotgun (WGS) entry which is preliminary data.</text>
</comment>
<reference evidence="5 6" key="1">
    <citation type="submission" date="2024-11" db="EMBL/GenBank/DDBJ databases">
        <title>Chromosome-level genome assembly of the freshwater bivalve Anodonta woodiana.</title>
        <authorList>
            <person name="Chen X."/>
        </authorList>
    </citation>
    <scope>NUCLEOTIDE SEQUENCE [LARGE SCALE GENOMIC DNA]</scope>
    <source>
        <strain evidence="5">MN2024</strain>
        <tissue evidence="5">Gills</tissue>
    </source>
</reference>
<dbReference type="AlphaFoldDB" id="A0ABD3WA10"/>
<dbReference type="GO" id="GO:0008270">
    <property type="term" value="F:zinc ion binding"/>
    <property type="evidence" value="ECO:0007669"/>
    <property type="project" value="UniProtKB-KW"/>
</dbReference>
<evidence type="ECO:0000256" key="3">
    <source>
        <dbReference type="ARBA" id="ARBA00022833"/>
    </source>
</evidence>
<keyword evidence="3" id="KW-0862">Zinc</keyword>
<dbReference type="EMBL" id="JBJQND010000007">
    <property type="protein sequence ID" value="KAL3870719.1"/>
    <property type="molecule type" value="Genomic_DNA"/>
</dbReference>
<keyword evidence="6" id="KW-1185">Reference proteome</keyword>
<accession>A0ABD3WA10</accession>
<evidence type="ECO:0000313" key="6">
    <source>
        <dbReference type="Proteomes" id="UP001634394"/>
    </source>
</evidence>
<name>A0ABD3WA10_SINWO</name>
<gene>
    <name evidence="5" type="ORF">ACJMK2_038763</name>
</gene>
<keyword evidence="2" id="KW-0863">Zinc-finger</keyword>
<dbReference type="Proteomes" id="UP001634394">
    <property type="component" value="Unassembled WGS sequence"/>
</dbReference>
<protein>
    <recommendedName>
        <fullName evidence="4">FLYWCH-type domain-containing protein</fullName>
    </recommendedName>
</protein>
<organism evidence="5 6">
    <name type="scientific">Sinanodonta woodiana</name>
    <name type="common">Chinese pond mussel</name>
    <name type="synonym">Anodonta woodiana</name>
    <dbReference type="NCBI Taxonomy" id="1069815"/>
    <lineage>
        <taxon>Eukaryota</taxon>
        <taxon>Metazoa</taxon>
        <taxon>Spiralia</taxon>
        <taxon>Lophotrochozoa</taxon>
        <taxon>Mollusca</taxon>
        <taxon>Bivalvia</taxon>
        <taxon>Autobranchia</taxon>
        <taxon>Heteroconchia</taxon>
        <taxon>Palaeoheterodonta</taxon>
        <taxon>Unionida</taxon>
        <taxon>Unionoidea</taxon>
        <taxon>Unionidae</taxon>
        <taxon>Unioninae</taxon>
        <taxon>Sinanodonta</taxon>
    </lineage>
</organism>
<evidence type="ECO:0000313" key="5">
    <source>
        <dbReference type="EMBL" id="KAL3870719.1"/>
    </source>
</evidence>
<dbReference type="InterPro" id="IPR007588">
    <property type="entry name" value="Znf_FLYWCH"/>
</dbReference>
<evidence type="ECO:0000256" key="1">
    <source>
        <dbReference type="ARBA" id="ARBA00022723"/>
    </source>
</evidence>
<proteinExistence type="predicted"/>